<dbReference type="GO" id="GO:0005737">
    <property type="term" value="C:cytoplasm"/>
    <property type="evidence" value="ECO:0007669"/>
    <property type="project" value="TreeGrafter"/>
</dbReference>
<feature type="non-terminal residue" evidence="2">
    <location>
        <position position="1"/>
    </location>
</feature>
<dbReference type="Pfam" id="PF05811">
    <property type="entry name" value="DUF842"/>
    <property type="match status" value="1"/>
</dbReference>
<evidence type="ECO:0000256" key="1">
    <source>
        <dbReference type="ARBA" id="ARBA00009952"/>
    </source>
</evidence>
<dbReference type="PANTHER" id="PTHR21096">
    <property type="entry name" value="PROTEIN FAM136A"/>
    <property type="match status" value="1"/>
</dbReference>
<evidence type="ECO:0000313" key="6">
    <source>
        <dbReference type="Proteomes" id="UP000030742"/>
    </source>
</evidence>
<dbReference type="OMA" id="QADMHRC"/>
<dbReference type="EnsemblMetazoa" id="XM_019912023.1">
    <property type="protein sequence ID" value="XP_019767582.1"/>
    <property type="gene ID" value="LOC109542692"/>
</dbReference>
<dbReference type="OrthoDB" id="9975421at2759"/>
<dbReference type="EMBL" id="KB632263">
    <property type="protein sequence ID" value="ERL90915.1"/>
    <property type="molecule type" value="Genomic_DNA"/>
</dbReference>
<evidence type="ECO:0000313" key="5">
    <source>
        <dbReference type="Proteomes" id="UP000019118"/>
    </source>
</evidence>
<evidence type="ECO:0000313" key="3">
    <source>
        <dbReference type="EMBL" id="ERL90915.1"/>
    </source>
</evidence>
<sequence length="142" mass="16385">MVEEQRQRVEQEMTKLVNELDMQYLRKMQADMHRCAAACCDNRESSLERVQKCVENCSEPLNWAQNYVQEELGALQNKLQRCVMNCNDDVRVQLGVNPSDSEVDKFTKIFEKCATGCVDSQVKFIPSLLRKMKNDLSNRTGS</sequence>
<evidence type="ECO:0000313" key="4">
    <source>
        <dbReference type="EnsemblMetazoa" id="XP_019767582.1"/>
    </source>
</evidence>
<dbReference type="STRING" id="77166.N6T545"/>
<protein>
    <recommendedName>
        <fullName evidence="7">Protein FAM136A</fullName>
    </recommendedName>
</protein>
<dbReference type="HOGENOM" id="CLU_110442_1_0_1"/>
<evidence type="ECO:0008006" key="7">
    <source>
        <dbReference type="Google" id="ProtNLM"/>
    </source>
</evidence>
<name>N6T545_DENPD</name>
<dbReference type="KEGG" id="dpa:109542692"/>
<dbReference type="Proteomes" id="UP000019118">
    <property type="component" value="Unassembled WGS sequence"/>
</dbReference>
<dbReference type="PANTHER" id="PTHR21096:SF0">
    <property type="entry name" value="PROTEIN FAM136A"/>
    <property type="match status" value="1"/>
</dbReference>
<accession>N6T545</accession>
<organism evidence="2">
    <name type="scientific">Dendroctonus ponderosae</name>
    <name type="common">Mountain pine beetle</name>
    <dbReference type="NCBI Taxonomy" id="77166"/>
    <lineage>
        <taxon>Eukaryota</taxon>
        <taxon>Metazoa</taxon>
        <taxon>Ecdysozoa</taxon>
        <taxon>Arthropoda</taxon>
        <taxon>Hexapoda</taxon>
        <taxon>Insecta</taxon>
        <taxon>Pterygota</taxon>
        <taxon>Neoptera</taxon>
        <taxon>Endopterygota</taxon>
        <taxon>Coleoptera</taxon>
        <taxon>Polyphaga</taxon>
        <taxon>Cucujiformia</taxon>
        <taxon>Curculionidae</taxon>
        <taxon>Scolytinae</taxon>
        <taxon>Dendroctonus</taxon>
    </lineage>
</organism>
<reference evidence="5 6" key="1">
    <citation type="journal article" date="2013" name="Genome Biol.">
        <title>Draft genome of the mountain pine beetle, Dendroctonus ponderosae Hopkins, a major forest pest.</title>
        <authorList>
            <person name="Keeling C.I."/>
            <person name="Yuen M.M."/>
            <person name="Liao N.Y."/>
            <person name="Docking T.R."/>
            <person name="Chan S.K."/>
            <person name="Taylor G.A."/>
            <person name="Palmquist D.L."/>
            <person name="Jackman S.D."/>
            <person name="Nguyen A."/>
            <person name="Li M."/>
            <person name="Henderson H."/>
            <person name="Janes J.K."/>
            <person name="Zhao Y."/>
            <person name="Pandoh P."/>
            <person name="Moore R."/>
            <person name="Sperling F.A."/>
            <person name="Huber D.P."/>
            <person name="Birol I."/>
            <person name="Jones S.J."/>
            <person name="Bohlmann J."/>
        </authorList>
    </citation>
    <scope>NUCLEOTIDE SEQUENCE</scope>
</reference>
<gene>
    <name evidence="4" type="primary">109542692</name>
    <name evidence="3" type="ORF">D910_08259</name>
    <name evidence="2" type="ORF">YQE_10588</name>
</gene>
<dbReference type="EMBL" id="KB741211">
    <property type="protein sequence ID" value="ENN72783.1"/>
    <property type="molecule type" value="Genomic_DNA"/>
</dbReference>
<reference evidence="4" key="2">
    <citation type="submission" date="2024-08" db="UniProtKB">
        <authorList>
            <consortium name="EnsemblMetazoa"/>
        </authorList>
    </citation>
    <scope>IDENTIFICATION</scope>
</reference>
<dbReference type="AlphaFoldDB" id="N6T545"/>
<comment type="similarity">
    <text evidence="1">Belongs to the FAM136 family.</text>
</comment>
<keyword evidence="5" id="KW-1185">Reference proteome</keyword>
<dbReference type="Proteomes" id="UP000030742">
    <property type="component" value="Unassembled WGS sequence"/>
</dbReference>
<evidence type="ECO:0000313" key="2">
    <source>
        <dbReference type="EMBL" id="ENN72783.1"/>
    </source>
</evidence>
<dbReference type="InterPro" id="IPR008560">
    <property type="entry name" value="DUF842_euk"/>
</dbReference>
<proteinExistence type="inferred from homology"/>